<dbReference type="GO" id="GO:0043565">
    <property type="term" value="F:sequence-specific DNA binding"/>
    <property type="evidence" value="ECO:0007669"/>
    <property type="project" value="InterPro"/>
</dbReference>
<dbReference type="InterPro" id="IPR018062">
    <property type="entry name" value="HTH_AraC-typ_CS"/>
</dbReference>
<sequence>MTITSVTNHTQPHLSPLQPPILMSEIYGWQNILVREFEQPPSRETYQSATEHLLCLSLNGRPSRVLQQMNNRQHSALFARGDLSITPAGALLVSQWHHNEKYLQIRLASKFLEDVAQSTLDNRATSVDLAPEFRIRTPEIEQIAMMLLSELRNGAPTGLLYAESLTHVLAVHLLKHHSVSQPCIVLQEVGLSDRQLLQVTDYIVAHLASNLQLSDLAASVGLSQFHFSRLFKQSIGVTPYQYILRQRIERAKQLLKTTKLSVMEIALLCGFSSHSHLGKLFRQHTGVTPKRYRMG</sequence>
<keyword evidence="2" id="KW-0238">DNA-binding</keyword>
<proteinExistence type="predicted"/>
<protein>
    <submittedName>
        <fullName evidence="5">Helix-turn-helix domain-containing protein</fullName>
    </submittedName>
</protein>
<dbReference type="Gene3D" id="1.10.10.60">
    <property type="entry name" value="Homeodomain-like"/>
    <property type="match status" value="2"/>
</dbReference>
<dbReference type="PANTHER" id="PTHR46796:SF6">
    <property type="entry name" value="ARAC SUBFAMILY"/>
    <property type="match status" value="1"/>
</dbReference>
<dbReference type="AlphaFoldDB" id="A0A8K2A1S7"/>
<dbReference type="PROSITE" id="PS00041">
    <property type="entry name" value="HTH_ARAC_FAMILY_1"/>
    <property type="match status" value="1"/>
</dbReference>
<dbReference type="PANTHER" id="PTHR46796">
    <property type="entry name" value="HTH-TYPE TRANSCRIPTIONAL ACTIVATOR RHAS-RELATED"/>
    <property type="match status" value="1"/>
</dbReference>
<keyword evidence="3" id="KW-0804">Transcription</keyword>
<organism evidence="5 6">
    <name type="scientific">Petrachloros mirabilis ULC683</name>
    <dbReference type="NCBI Taxonomy" id="2781853"/>
    <lineage>
        <taxon>Bacteria</taxon>
        <taxon>Bacillati</taxon>
        <taxon>Cyanobacteriota</taxon>
        <taxon>Cyanophyceae</taxon>
        <taxon>Synechococcales</taxon>
        <taxon>Petrachlorosaceae</taxon>
        <taxon>Petrachloros</taxon>
        <taxon>Petrachloros mirabilis</taxon>
    </lineage>
</organism>
<dbReference type="InterPro" id="IPR050204">
    <property type="entry name" value="AraC_XylS_family_regulators"/>
</dbReference>
<dbReference type="SMART" id="SM00342">
    <property type="entry name" value="HTH_ARAC"/>
    <property type="match status" value="1"/>
</dbReference>
<accession>A0A8K2A1S7</accession>
<evidence type="ECO:0000256" key="2">
    <source>
        <dbReference type="ARBA" id="ARBA00023125"/>
    </source>
</evidence>
<dbReference type="Pfam" id="PF12833">
    <property type="entry name" value="HTH_18"/>
    <property type="match status" value="1"/>
</dbReference>
<evidence type="ECO:0000313" key="5">
    <source>
        <dbReference type="EMBL" id="NCJ07922.1"/>
    </source>
</evidence>
<evidence type="ECO:0000256" key="3">
    <source>
        <dbReference type="ARBA" id="ARBA00023163"/>
    </source>
</evidence>
<dbReference type="InterPro" id="IPR009057">
    <property type="entry name" value="Homeodomain-like_sf"/>
</dbReference>
<dbReference type="EMBL" id="WVIC01000035">
    <property type="protein sequence ID" value="NCJ07922.1"/>
    <property type="molecule type" value="Genomic_DNA"/>
</dbReference>
<reference evidence="5" key="1">
    <citation type="submission" date="2019-12" db="EMBL/GenBank/DDBJ databases">
        <title>High-Quality draft genome sequences of three cyanobacteria isolated from the limestone walls of the Old Cathedral of Coimbra.</title>
        <authorList>
            <person name="Tiago I."/>
            <person name="Soares F."/>
            <person name="Portugal A."/>
        </authorList>
    </citation>
    <scope>NUCLEOTIDE SEQUENCE [LARGE SCALE GENOMIC DNA]</scope>
    <source>
        <strain evidence="5">C</strain>
    </source>
</reference>
<evidence type="ECO:0000256" key="1">
    <source>
        <dbReference type="ARBA" id="ARBA00023015"/>
    </source>
</evidence>
<dbReference type="InterPro" id="IPR018060">
    <property type="entry name" value="HTH_AraC"/>
</dbReference>
<name>A0A8K2A1S7_9CYAN</name>
<keyword evidence="6" id="KW-1185">Reference proteome</keyword>
<dbReference type="PROSITE" id="PS01124">
    <property type="entry name" value="HTH_ARAC_FAMILY_2"/>
    <property type="match status" value="1"/>
</dbReference>
<feature type="domain" description="HTH araC/xylS-type" evidence="4">
    <location>
        <begin position="197"/>
        <end position="295"/>
    </location>
</feature>
<dbReference type="Proteomes" id="UP000607397">
    <property type="component" value="Unassembled WGS sequence"/>
</dbReference>
<dbReference type="RefSeq" id="WP_161826395.1">
    <property type="nucleotide sequence ID" value="NZ_WVIC01000035.1"/>
</dbReference>
<gene>
    <name evidence="5" type="ORF">GS597_15685</name>
</gene>
<dbReference type="SUPFAM" id="SSF46689">
    <property type="entry name" value="Homeodomain-like"/>
    <property type="match status" value="2"/>
</dbReference>
<comment type="caution">
    <text evidence="5">The sequence shown here is derived from an EMBL/GenBank/DDBJ whole genome shotgun (WGS) entry which is preliminary data.</text>
</comment>
<evidence type="ECO:0000259" key="4">
    <source>
        <dbReference type="PROSITE" id="PS01124"/>
    </source>
</evidence>
<dbReference type="GO" id="GO:0003700">
    <property type="term" value="F:DNA-binding transcription factor activity"/>
    <property type="evidence" value="ECO:0007669"/>
    <property type="project" value="InterPro"/>
</dbReference>
<evidence type="ECO:0000313" key="6">
    <source>
        <dbReference type="Proteomes" id="UP000607397"/>
    </source>
</evidence>
<keyword evidence="1" id="KW-0805">Transcription regulation</keyword>